<feature type="repeat" description="NHL" evidence="4">
    <location>
        <begin position="190"/>
        <end position="228"/>
    </location>
</feature>
<dbReference type="PROSITE" id="PS51125">
    <property type="entry name" value="NHL"/>
    <property type="match status" value="3"/>
</dbReference>
<feature type="signal peptide" evidence="5">
    <location>
        <begin position="1"/>
        <end position="23"/>
    </location>
</feature>
<dbReference type="PANTHER" id="PTHR10680">
    <property type="entry name" value="PEPTIDYL-GLYCINE ALPHA-AMIDATING MONOOXYGENASE"/>
    <property type="match status" value="1"/>
</dbReference>
<evidence type="ECO:0000256" key="3">
    <source>
        <dbReference type="ARBA" id="ARBA00023180"/>
    </source>
</evidence>
<proteinExistence type="predicted"/>
<reference evidence="6 7" key="1">
    <citation type="submission" date="2017-10" db="EMBL/GenBank/DDBJ databases">
        <title>Frigbacter circumglobatus gen. nov. sp. nov., isolated from sediment cultured in situ.</title>
        <authorList>
            <person name="Zhao Z."/>
        </authorList>
    </citation>
    <scope>NUCLEOTIDE SEQUENCE [LARGE SCALE GENOMIC DNA]</scope>
    <source>
        <strain evidence="6 7">ZYL</strain>
    </source>
</reference>
<dbReference type="SUPFAM" id="SSF101898">
    <property type="entry name" value="NHL repeat"/>
    <property type="match status" value="1"/>
</dbReference>
<keyword evidence="2" id="KW-0677">Repeat</keyword>
<feature type="repeat" description="NHL" evidence="4">
    <location>
        <begin position="95"/>
        <end position="131"/>
    </location>
</feature>
<evidence type="ECO:0000313" key="7">
    <source>
        <dbReference type="Proteomes" id="UP000229730"/>
    </source>
</evidence>
<dbReference type="EMBL" id="PDEM01000025">
    <property type="protein sequence ID" value="PHZ84036.1"/>
    <property type="molecule type" value="Genomic_DNA"/>
</dbReference>
<dbReference type="InterPro" id="IPR001258">
    <property type="entry name" value="NHL_repeat"/>
</dbReference>
<evidence type="ECO:0000256" key="2">
    <source>
        <dbReference type="ARBA" id="ARBA00022737"/>
    </source>
</evidence>
<feature type="chain" id="PRO_5013606196" evidence="5">
    <location>
        <begin position="24"/>
        <end position="323"/>
    </location>
</feature>
<organism evidence="6 7">
    <name type="scientific">Paremcibacter congregatus</name>
    <dbReference type="NCBI Taxonomy" id="2043170"/>
    <lineage>
        <taxon>Bacteria</taxon>
        <taxon>Pseudomonadati</taxon>
        <taxon>Pseudomonadota</taxon>
        <taxon>Alphaproteobacteria</taxon>
        <taxon>Emcibacterales</taxon>
        <taxon>Emcibacteraceae</taxon>
        <taxon>Paremcibacter</taxon>
    </lineage>
</organism>
<accession>A0A2G4YRG1</accession>
<evidence type="ECO:0000256" key="5">
    <source>
        <dbReference type="SAM" id="SignalP"/>
    </source>
</evidence>
<evidence type="ECO:0000256" key="4">
    <source>
        <dbReference type="PROSITE-ProRule" id="PRU00504"/>
    </source>
</evidence>
<evidence type="ECO:0000256" key="1">
    <source>
        <dbReference type="ARBA" id="ARBA00022729"/>
    </source>
</evidence>
<dbReference type="InterPro" id="IPR011042">
    <property type="entry name" value="6-blade_b-propeller_TolB-like"/>
</dbReference>
<keyword evidence="7" id="KW-1185">Reference proteome</keyword>
<sequence>MFSKYCYWPIFLFISILTNFAIADSNKTYSVVASWPDVPKNFIMGQATGVAVDSHNHVFIFHRASREWVEPFPIEKISEHTVLMFDGATGELKNSWGGDLFTMPHGLSVDKENNVWVTDVGSQQIHKFSHDGELVLSIGEAGVLGKDKTHFALPSDLSILEDGSVYVSDGYDNTRVIKFDSSGTFQMQWGSPGDKSGEFDLPHGISTSNNRIYVADRGNSRVQIFDNRGTYISEWKVEQVGRPYGVAVSSDDKVFIIDGGDQPDNTRSRVVILDTDGNVLNSFSAEDDSDQKNLGHDIALGMDGAVYVVDAWARSVRKYIKAK</sequence>
<dbReference type="InParanoid" id="A0A2G4YRG1"/>
<dbReference type="AlphaFoldDB" id="A0A2G4YRG1"/>
<name>A0A2G4YRG1_9PROT</name>
<dbReference type="Gene3D" id="2.120.10.30">
    <property type="entry name" value="TolB, C-terminal domain"/>
    <property type="match status" value="1"/>
</dbReference>
<keyword evidence="3" id="KW-0325">Glycoprotein</keyword>
<protein>
    <submittedName>
        <fullName evidence="6">6-bladed beta-propeller</fullName>
    </submittedName>
</protein>
<dbReference type="RefSeq" id="WP_099473811.1">
    <property type="nucleotide sequence ID" value="NZ_CP041025.1"/>
</dbReference>
<gene>
    <name evidence="6" type="ORF">CRD36_12595</name>
</gene>
<comment type="caution">
    <text evidence="6">The sequence shown here is derived from an EMBL/GenBank/DDBJ whole genome shotgun (WGS) entry which is preliminary data.</text>
</comment>
<feature type="repeat" description="NHL" evidence="4">
    <location>
        <begin position="142"/>
        <end position="182"/>
    </location>
</feature>
<dbReference type="CDD" id="cd14958">
    <property type="entry name" value="NHL_PAL_like"/>
    <property type="match status" value="1"/>
</dbReference>
<keyword evidence="1 5" id="KW-0732">Signal</keyword>
<dbReference type="Pfam" id="PF01436">
    <property type="entry name" value="NHL"/>
    <property type="match status" value="2"/>
</dbReference>
<dbReference type="OrthoDB" id="9792285at2"/>
<evidence type="ECO:0000313" key="6">
    <source>
        <dbReference type="EMBL" id="PHZ84036.1"/>
    </source>
</evidence>
<dbReference type="Proteomes" id="UP000229730">
    <property type="component" value="Unassembled WGS sequence"/>
</dbReference>